<proteinExistence type="predicted"/>
<dbReference type="EMBL" id="FLQV01001152">
    <property type="protein sequence ID" value="SBS99122.1"/>
    <property type="molecule type" value="Genomic_DNA"/>
</dbReference>
<keyword evidence="1" id="KW-0472">Membrane</keyword>
<dbReference type="AlphaFoldDB" id="A0A1A8X1L6"/>
<dbReference type="Proteomes" id="UP000078546">
    <property type="component" value="Unassembled WGS sequence"/>
</dbReference>
<organism evidence="2 3">
    <name type="scientific">Plasmodium ovale curtisi</name>
    <dbReference type="NCBI Taxonomy" id="864141"/>
    <lineage>
        <taxon>Eukaryota</taxon>
        <taxon>Sar</taxon>
        <taxon>Alveolata</taxon>
        <taxon>Apicomplexa</taxon>
        <taxon>Aconoidasida</taxon>
        <taxon>Haemosporida</taxon>
        <taxon>Plasmodiidae</taxon>
        <taxon>Plasmodium</taxon>
        <taxon>Plasmodium (Plasmodium)</taxon>
    </lineage>
</organism>
<accession>A0A1A8X1L6</accession>
<evidence type="ECO:0000313" key="2">
    <source>
        <dbReference type="EMBL" id="SBS99122.1"/>
    </source>
</evidence>
<protein>
    <submittedName>
        <fullName evidence="2">PIR Superfamily Protein</fullName>
    </submittedName>
</protein>
<evidence type="ECO:0000313" key="3">
    <source>
        <dbReference type="Proteomes" id="UP000078546"/>
    </source>
</evidence>
<sequence>MATTDKDLSILPSFRFYHYLENGYGALKSEELFWDLLEKSLLTHTGVYDIHDTLLNKFYLVTYMEQHRSSYNERWDFVYYWVSEKLHKNTKHHSSFEGVIGILNTVKNKFDKKDYDDAFFDITLQESMDLKKIYDYSENYVIIEKKVRESSECTKEYIQYIKESIEKYNEAKSLCEIQKGKAFCKIFDSIRKKYENDKLSKLKYDNCKPKEDSNALQADQLQNLQHGDRGQGDVARGDFSHARGDEIDSVSEGNNLINQDSGVPSAVIFPILGVFLVSFVLYKFTPFGPWSRTHLHRKNITKGEESDEFSGETLTNSFETPDMYSNTLEHSIGYHSMNNM</sequence>
<feature type="transmembrane region" description="Helical" evidence="1">
    <location>
        <begin position="263"/>
        <end position="282"/>
    </location>
</feature>
<dbReference type="InterPro" id="IPR008780">
    <property type="entry name" value="Plasmodium_Vir"/>
</dbReference>
<dbReference type="Pfam" id="PF05795">
    <property type="entry name" value="Plasmodium_Vir"/>
    <property type="match status" value="1"/>
</dbReference>
<reference evidence="3" key="1">
    <citation type="submission" date="2016-05" db="EMBL/GenBank/DDBJ databases">
        <authorList>
            <person name="Naeem Raeece"/>
        </authorList>
    </citation>
    <scope>NUCLEOTIDE SEQUENCE [LARGE SCALE GENOMIC DNA]</scope>
</reference>
<name>A0A1A8X1L6_PLAOA</name>
<gene>
    <name evidence="2" type="ORF">POVCU1_050850</name>
</gene>
<keyword evidence="1" id="KW-0812">Transmembrane</keyword>
<evidence type="ECO:0000256" key="1">
    <source>
        <dbReference type="SAM" id="Phobius"/>
    </source>
</evidence>
<keyword evidence="1" id="KW-1133">Transmembrane helix</keyword>